<gene>
    <name evidence="2" type="ORF">ElyMa_001903100</name>
</gene>
<evidence type="ECO:0000313" key="2">
    <source>
        <dbReference type="EMBL" id="GFR63727.1"/>
    </source>
</evidence>
<keyword evidence="3" id="KW-1185">Reference proteome</keyword>
<dbReference type="Proteomes" id="UP000762676">
    <property type="component" value="Unassembled WGS sequence"/>
</dbReference>
<dbReference type="EMBL" id="BMAT01003862">
    <property type="protein sequence ID" value="GFR63727.1"/>
    <property type="molecule type" value="Genomic_DNA"/>
</dbReference>
<feature type="region of interest" description="Disordered" evidence="1">
    <location>
        <begin position="573"/>
        <end position="593"/>
    </location>
</feature>
<protein>
    <submittedName>
        <fullName evidence="2">Uncharacterized protein</fullName>
    </submittedName>
</protein>
<accession>A0AAV4ERF2</accession>
<sequence>METDELAASRDRTPESGQSASITILNPERLAVKTMCGADILKNIVQSAERLSKIDKTLSRYLTQARLLLVWKRGSGAIKMAGSAAKTVGTIMLVAAPLHARFAMGMKVAHKLWKLGTSLKILNAIANMVRDVWQKGCREVLIEFTHCAATLTRNLGVYGEVVRDLQKATSVVNNLSDSRSSPAMLLQAVRDFIPAHQLPYATHVINMAFGNERYSPLFAFTSLTLGSENSSNIAQVMLEIESFHFDEFIENSESRSLVAIGSFLHVSRELCDFLDGFQHLTERDCQFLQECLQKLATESVSIMKAVAVLTSLDKIRKQLSTDSGPTFSQGTLSLYDNRDVAKASSSSSELNSNSVVSGSDTQRAIQTVEPTPSQECTQANSCVQEMLSMSISQAEDMVASETRSLTQKDTQSLTPDFELTSPAAQHVAASEDLVMSDVAACEDLVLSDVAASEDIVMSDVAEGDTQSSTPDIELTSPAAQCVAVSEDLVMSDVAEGEEPCPDQNVSKTACQECEKPAEQSAISPSTQTPGLVARLVTPISSAIGRGSSAFVNKSNYLLPFSFYKTLKGRGQAKSVERGDQVSEGLENCNQTRL</sequence>
<proteinExistence type="predicted"/>
<dbReference type="AlphaFoldDB" id="A0AAV4ERF2"/>
<evidence type="ECO:0000256" key="1">
    <source>
        <dbReference type="SAM" id="MobiDB-lite"/>
    </source>
</evidence>
<comment type="caution">
    <text evidence="2">The sequence shown here is derived from an EMBL/GenBank/DDBJ whole genome shotgun (WGS) entry which is preliminary data.</text>
</comment>
<name>A0AAV4ERF2_9GAST</name>
<organism evidence="2 3">
    <name type="scientific">Elysia marginata</name>
    <dbReference type="NCBI Taxonomy" id="1093978"/>
    <lineage>
        <taxon>Eukaryota</taxon>
        <taxon>Metazoa</taxon>
        <taxon>Spiralia</taxon>
        <taxon>Lophotrochozoa</taxon>
        <taxon>Mollusca</taxon>
        <taxon>Gastropoda</taxon>
        <taxon>Heterobranchia</taxon>
        <taxon>Euthyneura</taxon>
        <taxon>Panpulmonata</taxon>
        <taxon>Sacoglossa</taxon>
        <taxon>Placobranchoidea</taxon>
        <taxon>Plakobranchidae</taxon>
        <taxon>Elysia</taxon>
    </lineage>
</organism>
<reference evidence="2 3" key="1">
    <citation type="journal article" date="2021" name="Elife">
        <title>Chloroplast acquisition without the gene transfer in kleptoplastic sea slugs, Plakobranchus ocellatus.</title>
        <authorList>
            <person name="Maeda T."/>
            <person name="Takahashi S."/>
            <person name="Yoshida T."/>
            <person name="Shimamura S."/>
            <person name="Takaki Y."/>
            <person name="Nagai Y."/>
            <person name="Toyoda A."/>
            <person name="Suzuki Y."/>
            <person name="Arimoto A."/>
            <person name="Ishii H."/>
            <person name="Satoh N."/>
            <person name="Nishiyama T."/>
            <person name="Hasebe M."/>
            <person name="Maruyama T."/>
            <person name="Minagawa J."/>
            <person name="Obokata J."/>
            <person name="Shigenobu S."/>
        </authorList>
    </citation>
    <scope>NUCLEOTIDE SEQUENCE [LARGE SCALE GENOMIC DNA]</scope>
</reference>
<evidence type="ECO:0000313" key="3">
    <source>
        <dbReference type="Proteomes" id="UP000762676"/>
    </source>
</evidence>
<feature type="region of interest" description="Disordered" evidence="1">
    <location>
        <begin position="1"/>
        <end position="20"/>
    </location>
</feature>